<protein>
    <submittedName>
        <fullName evidence="1">12414_t:CDS:1</fullName>
    </submittedName>
</protein>
<gene>
    <name evidence="1" type="ORF">DERYTH_LOCUS13857</name>
</gene>
<evidence type="ECO:0000313" key="2">
    <source>
        <dbReference type="Proteomes" id="UP000789405"/>
    </source>
</evidence>
<keyword evidence="2" id="KW-1185">Reference proteome</keyword>
<comment type="caution">
    <text evidence="1">The sequence shown here is derived from an EMBL/GenBank/DDBJ whole genome shotgun (WGS) entry which is preliminary data.</text>
</comment>
<dbReference type="AlphaFoldDB" id="A0A9N9I0E3"/>
<reference evidence="1" key="1">
    <citation type="submission" date="2021-06" db="EMBL/GenBank/DDBJ databases">
        <authorList>
            <person name="Kallberg Y."/>
            <person name="Tangrot J."/>
            <person name="Rosling A."/>
        </authorList>
    </citation>
    <scope>NUCLEOTIDE SEQUENCE</scope>
    <source>
        <strain evidence="1">MA453B</strain>
    </source>
</reference>
<organism evidence="1 2">
    <name type="scientific">Dentiscutata erythropus</name>
    <dbReference type="NCBI Taxonomy" id="1348616"/>
    <lineage>
        <taxon>Eukaryota</taxon>
        <taxon>Fungi</taxon>
        <taxon>Fungi incertae sedis</taxon>
        <taxon>Mucoromycota</taxon>
        <taxon>Glomeromycotina</taxon>
        <taxon>Glomeromycetes</taxon>
        <taxon>Diversisporales</taxon>
        <taxon>Gigasporaceae</taxon>
        <taxon>Dentiscutata</taxon>
    </lineage>
</organism>
<feature type="non-terminal residue" evidence="1">
    <location>
        <position position="1"/>
    </location>
</feature>
<dbReference type="Proteomes" id="UP000789405">
    <property type="component" value="Unassembled WGS sequence"/>
</dbReference>
<sequence length="49" mass="5540">SHRMKSGSSIHKKKLIEGEGSYEIMQRHVPNNAQASLPYERTMKINSIG</sequence>
<evidence type="ECO:0000313" key="1">
    <source>
        <dbReference type="EMBL" id="CAG8714803.1"/>
    </source>
</evidence>
<accession>A0A9N9I0E3</accession>
<name>A0A9N9I0E3_9GLOM</name>
<dbReference type="EMBL" id="CAJVPY010010036">
    <property type="protein sequence ID" value="CAG8714803.1"/>
    <property type="molecule type" value="Genomic_DNA"/>
</dbReference>
<proteinExistence type="predicted"/>